<dbReference type="Proteomes" id="UP001163321">
    <property type="component" value="Chromosome 4"/>
</dbReference>
<protein>
    <submittedName>
        <fullName evidence="1">Uncharacterized protein</fullName>
    </submittedName>
</protein>
<comment type="caution">
    <text evidence="1">The sequence shown here is derived from an EMBL/GenBank/DDBJ whole genome shotgun (WGS) entry which is preliminary data.</text>
</comment>
<name>A0ACC0W5N2_9STRA</name>
<accession>A0ACC0W5N2</accession>
<evidence type="ECO:0000313" key="1">
    <source>
        <dbReference type="EMBL" id="KAI9913646.1"/>
    </source>
</evidence>
<organism evidence="1 2">
    <name type="scientific">Peronosclerospora sorghi</name>
    <dbReference type="NCBI Taxonomy" id="230839"/>
    <lineage>
        <taxon>Eukaryota</taxon>
        <taxon>Sar</taxon>
        <taxon>Stramenopiles</taxon>
        <taxon>Oomycota</taxon>
        <taxon>Peronosporomycetes</taxon>
        <taxon>Peronosporales</taxon>
        <taxon>Peronosporaceae</taxon>
        <taxon>Peronosclerospora</taxon>
    </lineage>
</organism>
<dbReference type="EMBL" id="CM047583">
    <property type="protein sequence ID" value="KAI9913646.1"/>
    <property type="molecule type" value="Genomic_DNA"/>
</dbReference>
<gene>
    <name evidence="1" type="ORF">PsorP6_004851</name>
</gene>
<evidence type="ECO:0000313" key="2">
    <source>
        <dbReference type="Proteomes" id="UP001163321"/>
    </source>
</evidence>
<proteinExistence type="predicted"/>
<reference evidence="1 2" key="1">
    <citation type="journal article" date="2022" name="bioRxiv">
        <title>The genome of the oomycete Peronosclerospora sorghi, a cosmopolitan pathogen of maize and sorghum, is inflated with dispersed pseudogenes.</title>
        <authorList>
            <person name="Fletcher K."/>
            <person name="Martin F."/>
            <person name="Isakeit T."/>
            <person name="Cavanaugh K."/>
            <person name="Magill C."/>
            <person name="Michelmore R."/>
        </authorList>
    </citation>
    <scope>NUCLEOTIDE SEQUENCE [LARGE SCALE GENOMIC DNA]</scope>
    <source>
        <strain evidence="1">P6</strain>
    </source>
</reference>
<keyword evidence="2" id="KW-1185">Reference proteome</keyword>
<sequence>MRSADGWLYETLTADVVGFLLNQDDVALEDEKSSRAYPARMVTMCHSVVGRGYIRKEEASIEDPRFTVAVMPRMSARRNSHDTKDASHPIQRSTRGHSSTSRVEFTDSTKTLHRN</sequence>